<evidence type="ECO:0000313" key="2">
    <source>
        <dbReference type="EMBL" id="MCI55983.1"/>
    </source>
</evidence>
<sequence>MMGDHGDRGGVMPVAEETQR</sequence>
<evidence type="ECO:0000313" key="3">
    <source>
        <dbReference type="Proteomes" id="UP000265520"/>
    </source>
</evidence>
<feature type="region of interest" description="Disordered" evidence="1">
    <location>
        <begin position="1"/>
        <end position="20"/>
    </location>
</feature>
<accession>A0A392T4E6</accession>
<feature type="non-terminal residue" evidence="2">
    <location>
        <position position="20"/>
    </location>
</feature>
<name>A0A392T4E6_9FABA</name>
<proteinExistence type="predicted"/>
<comment type="caution">
    <text evidence="2">The sequence shown here is derived from an EMBL/GenBank/DDBJ whole genome shotgun (WGS) entry which is preliminary data.</text>
</comment>
<dbReference type="AlphaFoldDB" id="A0A392T4E6"/>
<reference evidence="2 3" key="1">
    <citation type="journal article" date="2018" name="Front. Plant Sci.">
        <title>Red Clover (Trifolium pratense) and Zigzag Clover (T. medium) - A Picture of Genomic Similarities and Differences.</title>
        <authorList>
            <person name="Dluhosova J."/>
            <person name="Istvanek J."/>
            <person name="Nedelnik J."/>
            <person name="Repkova J."/>
        </authorList>
    </citation>
    <scope>NUCLEOTIDE SEQUENCE [LARGE SCALE GENOMIC DNA]</scope>
    <source>
        <strain evidence="3">cv. 10/8</strain>
        <tissue evidence="2">Leaf</tissue>
    </source>
</reference>
<protein>
    <submittedName>
        <fullName evidence="2">Uncharacterized protein</fullName>
    </submittedName>
</protein>
<dbReference type="Proteomes" id="UP000265520">
    <property type="component" value="Unassembled WGS sequence"/>
</dbReference>
<organism evidence="2 3">
    <name type="scientific">Trifolium medium</name>
    <dbReference type="NCBI Taxonomy" id="97028"/>
    <lineage>
        <taxon>Eukaryota</taxon>
        <taxon>Viridiplantae</taxon>
        <taxon>Streptophyta</taxon>
        <taxon>Embryophyta</taxon>
        <taxon>Tracheophyta</taxon>
        <taxon>Spermatophyta</taxon>
        <taxon>Magnoliopsida</taxon>
        <taxon>eudicotyledons</taxon>
        <taxon>Gunneridae</taxon>
        <taxon>Pentapetalae</taxon>
        <taxon>rosids</taxon>
        <taxon>fabids</taxon>
        <taxon>Fabales</taxon>
        <taxon>Fabaceae</taxon>
        <taxon>Papilionoideae</taxon>
        <taxon>50 kb inversion clade</taxon>
        <taxon>NPAAA clade</taxon>
        <taxon>Hologalegina</taxon>
        <taxon>IRL clade</taxon>
        <taxon>Trifolieae</taxon>
        <taxon>Trifolium</taxon>
    </lineage>
</organism>
<evidence type="ECO:0000256" key="1">
    <source>
        <dbReference type="SAM" id="MobiDB-lite"/>
    </source>
</evidence>
<dbReference type="EMBL" id="LXQA010504987">
    <property type="protein sequence ID" value="MCI55983.1"/>
    <property type="molecule type" value="Genomic_DNA"/>
</dbReference>
<keyword evidence="3" id="KW-1185">Reference proteome</keyword>